<evidence type="ECO:0000256" key="9">
    <source>
        <dbReference type="ARBA" id="ARBA00022737"/>
    </source>
</evidence>
<organism evidence="23 24">
    <name type="scientific">Apostasia shenzhenica</name>
    <dbReference type="NCBI Taxonomy" id="1088818"/>
    <lineage>
        <taxon>Eukaryota</taxon>
        <taxon>Viridiplantae</taxon>
        <taxon>Streptophyta</taxon>
        <taxon>Embryophyta</taxon>
        <taxon>Tracheophyta</taxon>
        <taxon>Spermatophyta</taxon>
        <taxon>Magnoliopsida</taxon>
        <taxon>Liliopsida</taxon>
        <taxon>Asparagales</taxon>
        <taxon>Orchidaceae</taxon>
        <taxon>Apostasioideae</taxon>
        <taxon>Apostasia</taxon>
    </lineage>
</organism>
<dbReference type="FunFam" id="3.30.200.20:FF:000039">
    <property type="entry name" value="receptor-like protein kinase FERONIA"/>
    <property type="match status" value="1"/>
</dbReference>
<keyword evidence="16 23" id="KW-0675">Receptor</keyword>
<dbReference type="SUPFAM" id="SSF52058">
    <property type="entry name" value="L domain-like"/>
    <property type="match status" value="2"/>
</dbReference>
<evidence type="ECO:0000256" key="12">
    <source>
        <dbReference type="ARBA" id="ARBA00022840"/>
    </source>
</evidence>
<evidence type="ECO:0000256" key="4">
    <source>
        <dbReference type="ARBA" id="ARBA00022527"/>
    </source>
</evidence>
<dbReference type="OrthoDB" id="2018786at2759"/>
<evidence type="ECO:0000256" key="7">
    <source>
        <dbReference type="ARBA" id="ARBA00022692"/>
    </source>
</evidence>
<dbReference type="InterPro" id="IPR017441">
    <property type="entry name" value="Protein_kinase_ATP_BS"/>
</dbReference>
<dbReference type="GO" id="GO:0005886">
    <property type="term" value="C:plasma membrane"/>
    <property type="evidence" value="ECO:0007669"/>
    <property type="project" value="UniProtKB-SubCell"/>
</dbReference>
<dbReference type="PANTHER" id="PTHR47986:SF1">
    <property type="entry name" value="OS04G0685900 PROTEIN"/>
    <property type="match status" value="1"/>
</dbReference>
<keyword evidence="13 20" id="KW-1133">Transmembrane helix</keyword>
<dbReference type="Pfam" id="PF07714">
    <property type="entry name" value="PK_Tyr_Ser-Thr"/>
    <property type="match status" value="1"/>
</dbReference>
<evidence type="ECO:0000259" key="22">
    <source>
        <dbReference type="PROSITE" id="PS50011"/>
    </source>
</evidence>
<keyword evidence="14 20" id="KW-0472">Membrane</keyword>
<dbReference type="SUPFAM" id="SSF56112">
    <property type="entry name" value="Protein kinase-like (PK-like)"/>
    <property type="match status" value="1"/>
</dbReference>
<dbReference type="SMART" id="SM00220">
    <property type="entry name" value="S_TKc"/>
    <property type="match status" value="1"/>
</dbReference>
<dbReference type="Gene3D" id="3.80.10.10">
    <property type="entry name" value="Ribonuclease Inhibitor"/>
    <property type="match status" value="2"/>
</dbReference>
<dbReference type="Pfam" id="PF13855">
    <property type="entry name" value="LRR_8"/>
    <property type="match status" value="1"/>
</dbReference>
<feature type="domain" description="Protein kinase" evidence="22">
    <location>
        <begin position="583"/>
        <end position="865"/>
    </location>
</feature>
<dbReference type="PROSITE" id="PS00107">
    <property type="entry name" value="PROTEIN_KINASE_ATP"/>
    <property type="match status" value="1"/>
</dbReference>
<evidence type="ECO:0000256" key="5">
    <source>
        <dbReference type="ARBA" id="ARBA00022614"/>
    </source>
</evidence>
<dbReference type="InterPro" id="IPR003591">
    <property type="entry name" value="Leu-rich_rpt_typical-subtyp"/>
</dbReference>
<dbReference type="FunFam" id="1.10.510.10:FF:000468">
    <property type="entry name" value="PTI1-like tyrosine-protein kinase 3"/>
    <property type="match status" value="1"/>
</dbReference>
<keyword evidence="17" id="KW-0325">Glycoprotein</keyword>
<dbReference type="PANTHER" id="PTHR47986">
    <property type="entry name" value="OSJNBA0070M12.3 PROTEIN"/>
    <property type="match status" value="1"/>
</dbReference>
<evidence type="ECO:0000256" key="13">
    <source>
        <dbReference type="ARBA" id="ARBA00022989"/>
    </source>
</evidence>
<feature type="region of interest" description="Disordered" evidence="19">
    <location>
        <begin position="453"/>
        <end position="475"/>
    </location>
</feature>
<dbReference type="Proteomes" id="UP000236161">
    <property type="component" value="Unassembled WGS sequence"/>
</dbReference>
<dbReference type="InterPro" id="IPR052422">
    <property type="entry name" value="Auxin_Ser/Thr_Kinase"/>
</dbReference>
<dbReference type="SMART" id="SM00369">
    <property type="entry name" value="LRR_TYP"/>
    <property type="match status" value="6"/>
</dbReference>
<feature type="transmembrane region" description="Helical" evidence="20">
    <location>
        <begin position="485"/>
        <end position="507"/>
    </location>
</feature>
<feature type="chain" id="PRO_5014111010" evidence="21">
    <location>
        <begin position="25"/>
        <end position="931"/>
    </location>
</feature>
<evidence type="ECO:0000256" key="17">
    <source>
        <dbReference type="ARBA" id="ARBA00023180"/>
    </source>
</evidence>
<keyword evidence="8 21" id="KW-0732">Signal</keyword>
<sequence length="931" mass="102064">MRYRVNVLLLLLAFICFRDPIAWSATDPGDVAVLEKIRKGLENPELLQWPSGDDDPCGNKWPHVYCAGNRVAQIQVQNVGLSGPLPVDFNKLTELVNLGLQRNNFSGKLPSFGGLSKLQYAYLNENQFDTIPSDFFDGLTSLEVLSLSKNPLNESGWMLPSNLEDSAQLTNLSLISCNLVGPLPEFLGNLHSLTVLQMSGNMLSGEIPASYASTPLQILWLNDQKGNQISGTIDVIASMTMLHEAWLHGNSFTGTIPGSIDQLISLERLWINNNQLVGVIPENITLLNKLQSLRLDNNFLVGEIPKTTIANFSFSNNPTCQDTPGVPCAPQVSVLLDFLESVNYPLTLAKSWSGDDPCNGWLGVSCSGTNVSTLNLSNFNLNGTISPSLAQLSSLVKVHLQGNHLNGTIPTELASLHSLNLLNLSSNNLEPPVPKFGSRVKFFVDDNPFIQHPETAASPGTKGSGPSNSSRSDILSSDSKMLKPVVVVIPVVAGVVIISVIGLLICIRWKKSKLSPAVVIHPKQPSQTDNSVRIDIADSNANLSSATVDLYSSISSGTTGSHSLESGNSVVSVQILRSATRNFSSENELGRGGFGVVYRGELHDGARIAVKRMENGGMSKKGFDEFHAEIAVLSKVRHRNLVSLMGYSVEENERLLIYEYMSQGALSRHLFGWRELGLDPLPWPRRLDIALDVARAMEYLHTLAQDKGFIHRDLKSSNILLDDEFRAKVSDFGLVKLVPDGDHSMATRLAGTIGYLAPEYAVSGKITTKSDVFSFGVVLLELVTGLMAIDETRSDEKRYLVEWFQYIKWNQGKLEDAVDPQINISDEKTFQSVCKVVELAGHCTARDPHQRPEMGHAVTVLSPMVQKWEPRDCDSENNVGIDFGRPLLQMVMGWRDADSKCFTTLSSDDSKGSISNRLDRFVSSLYSLDGR</sequence>
<dbReference type="STRING" id="1088818.A0A2I0BG89"/>
<dbReference type="EMBL" id="KZ451885">
    <property type="protein sequence ID" value="PKA66809.1"/>
    <property type="molecule type" value="Genomic_DNA"/>
</dbReference>
<feature type="binding site" evidence="18">
    <location>
        <position position="611"/>
    </location>
    <ligand>
        <name>ATP</name>
        <dbReference type="ChEBI" id="CHEBI:30616"/>
    </ligand>
</feature>
<dbReference type="InterPro" id="IPR011009">
    <property type="entry name" value="Kinase-like_dom_sf"/>
</dbReference>
<protein>
    <submittedName>
        <fullName evidence="23">Putative receptor protein kinase TMK1</fullName>
    </submittedName>
</protein>
<evidence type="ECO:0000313" key="23">
    <source>
        <dbReference type="EMBL" id="PKA66809.1"/>
    </source>
</evidence>
<dbReference type="FunFam" id="3.80.10.10:FF:000190">
    <property type="entry name" value="Receptor-like kinase TMK4"/>
    <property type="match status" value="1"/>
</dbReference>
<keyword evidence="10 18" id="KW-0547">Nucleotide-binding</keyword>
<evidence type="ECO:0000256" key="14">
    <source>
        <dbReference type="ARBA" id="ARBA00023136"/>
    </source>
</evidence>
<accession>A0A2I0BG89</accession>
<keyword evidence="9" id="KW-0677">Repeat</keyword>
<keyword evidence="5" id="KW-0433">Leucine-rich repeat</keyword>
<dbReference type="InterPro" id="IPR032675">
    <property type="entry name" value="LRR_dom_sf"/>
</dbReference>
<dbReference type="InterPro" id="IPR008271">
    <property type="entry name" value="Ser/Thr_kinase_AS"/>
</dbReference>
<evidence type="ECO:0000256" key="8">
    <source>
        <dbReference type="ARBA" id="ARBA00022729"/>
    </source>
</evidence>
<keyword evidence="12 18" id="KW-0067">ATP-binding</keyword>
<evidence type="ECO:0000256" key="1">
    <source>
        <dbReference type="ARBA" id="ARBA00004162"/>
    </source>
</evidence>
<dbReference type="CDD" id="cd14066">
    <property type="entry name" value="STKc_IRAK"/>
    <property type="match status" value="1"/>
</dbReference>
<dbReference type="InterPro" id="IPR001245">
    <property type="entry name" value="Ser-Thr/Tyr_kinase_cat_dom"/>
</dbReference>
<keyword evidence="15" id="KW-1015">Disulfide bond</keyword>
<dbReference type="FunFam" id="3.80.10.10:FF:000129">
    <property type="entry name" value="Leucine-rich repeat receptor-like kinase"/>
    <property type="match status" value="1"/>
</dbReference>
<reference evidence="23 24" key="1">
    <citation type="journal article" date="2017" name="Nature">
        <title>The Apostasia genome and the evolution of orchids.</title>
        <authorList>
            <person name="Zhang G.Q."/>
            <person name="Liu K.W."/>
            <person name="Li Z."/>
            <person name="Lohaus R."/>
            <person name="Hsiao Y.Y."/>
            <person name="Niu S.C."/>
            <person name="Wang J.Y."/>
            <person name="Lin Y.C."/>
            <person name="Xu Q."/>
            <person name="Chen L.J."/>
            <person name="Yoshida K."/>
            <person name="Fujiwara S."/>
            <person name="Wang Z.W."/>
            <person name="Zhang Y.Q."/>
            <person name="Mitsuda N."/>
            <person name="Wang M."/>
            <person name="Liu G.H."/>
            <person name="Pecoraro L."/>
            <person name="Huang H.X."/>
            <person name="Xiao X.J."/>
            <person name="Lin M."/>
            <person name="Wu X.Y."/>
            <person name="Wu W.L."/>
            <person name="Chen Y.Y."/>
            <person name="Chang S.B."/>
            <person name="Sakamoto S."/>
            <person name="Ohme-Takagi M."/>
            <person name="Yagi M."/>
            <person name="Zeng S.J."/>
            <person name="Shen C.Y."/>
            <person name="Yeh C.M."/>
            <person name="Luo Y.B."/>
            <person name="Tsai W.C."/>
            <person name="Van de Peer Y."/>
            <person name="Liu Z.J."/>
        </authorList>
    </citation>
    <scope>NUCLEOTIDE SEQUENCE [LARGE SCALE GENOMIC DNA]</scope>
    <source>
        <strain evidence="24">cv. Shenzhen</strain>
        <tissue evidence="23">Stem</tissue>
    </source>
</reference>
<dbReference type="InterPro" id="IPR001611">
    <property type="entry name" value="Leu-rich_rpt"/>
</dbReference>
<dbReference type="Pfam" id="PF08263">
    <property type="entry name" value="LRRNT_2"/>
    <property type="match status" value="2"/>
</dbReference>
<dbReference type="AlphaFoldDB" id="A0A2I0BG89"/>
<dbReference type="GO" id="GO:0005524">
    <property type="term" value="F:ATP binding"/>
    <property type="evidence" value="ECO:0007669"/>
    <property type="project" value="UniProtKB-UniRule"/>
</dbReference>
<keyword evidence="4" id="KW-0723">Serine/threonine-protein kinase</keyword>
<proteinExistence type="inferred from homology"/>
<evidence type="ECO:0000256" key="16">
    <source>
        <dbReference type="ARBA" id="ARBA00023170"/>
    </source>
</evidence>
<evidence type="ECO:0000256" key="18">
    <source>
        <dbReference type="PROSITE-ProRule" id="PRU10141"/>
    </source>
</evidence>
<evidence type="ECO:0000256" key="21">
    <source>
        <dbReference type="SAM" id="SignalP"/>
    </source>
</evidence>
<dbReference type="PROSITE" id="PS50011">
    <property type="entry name" value="PROTEIN_KINASE_DOM"/>
    <property type="match status" value="1"/>
</dbReference>
<dbReference type="GO" id="GO:0004674">
    <property type="term" value="F:protein serine/threonine kinase activity"/>
    <property type="evidence" value="ECO:0007669"/>
    <property type="project" value="UniProtKB-KW"/>
</dbReference>
<evidence type="ECO:0000256" key="10">
    <source>
        <dbReference type="ARBA" id="ARBA00022741"/>
    </source>
</evidence>
<comment type="subcellular location">
    <subcellularLocation>
        <location evidence="1">Cell membrane</location>
        <topology evidence="1">Single-pass membrane protein</topology>
    </subcellularLocation>
</comment>
<dbReference type="Pfam" id="PF00560">
    <property type="entry name" value="LRR_1"/>
    <property type="match status" value="1"/>
</dbReference>
<keyword evidence="11 23" id="KW-0418">Kinase</keyword>
<comment type="similarity">
    <text evidence="2">Belongs to the protein kinase superfamily. Ser/Thr protein kinase family.</text>
</comment>
<gene>
    <name evidence="23" type="primary">TMK1</name>
    <name evidence="23" type="ORF">AXF42_Ash003465</name>
</gene>
<keyword evidence="6" id="KW-0808">Transferase</keyword>
<keyword evidence="7 20" id="KW-0812">Transmembrane</keyword>
<name>A0A2I0BG89_9ASPA</name>
<keyword evidence="24" id="KW-1185">Reference proteome</keyword>
<evidence type="ECO:0000256" key="2">
    <source>
        <dbReference type="ARBA" id="ARBA00008684"/>
    </source>
</evidence>
<evidence type="ECO:0000256" key="15">
    <source>
        <dbReference type="ARBA" id="ARBA00023157"/>
    </source>
</evidence>
<dbReference type="InterPro" id="IPR000719">
    <property type="entry name" value="Prot_kinase_dom"/>
</dbReference>
<dbReference type="Gene3D" id="3.30.200.20">
    <property type="entry name" value="Phosphorylase Kinase, domain 1"/>
    <property type="match status" value="1"/>
</dbReference>
<keyword evidence="3" id="KW-1003">Cell membrane</keyword>
<evidence type="ECO:0000256" key="3">
    <source>
        <dbReference type="ARBA" id="ARBA00022475"/>
    </source>
</evidence>
<feature type="signal peptide" evidence="21">
    <location>
        <begin position="1"/>
        <end position="24"/>
    </location>
</feature>
<evidence type="ECO:0000256" key="20">
    <source>
        <dbReference type="SAM" id="Phobius"/>
    </source>
</evidence>
<evidence type="ECO:0000256" key="11">
    <source>
        <dbReference type="ARBA" id="ARBA00022777"/>
    </source>
</evidence>
<dbReference type="Gene3D" id="1.10.510.10">
    <property type="entry name" value="Transferase(Phosphotransferase) domain 1"/>
    <property type="match status" value="1"/>
</dbReference>
<evidence type="ECO:0000256" key="19">
    <source>
        <dbReference type="SAM" id="MobiDB-lite"/>
    </source>
</evidence>
<dbReference type="InterPro" id="IPR013210">
    <property type="entry name" value="LRR_N_plant-typ"/>
</dbReference>
<evidence type="ECO:0000256" key="6">
    <source>
        <dbReference type="ARBA" id="ARBA00022679"/>
    </source>
</evidence>
<evidence type="ECO:0000313" key="24">
    <source>
        <dbReference type="Proteomes" id="UP000236161"/>
    </source>
</evidence>
<dbReference type="PROSITE" id="PS00108">
    <property type="entry name" value="PROTEIN_KINASE_ST"/>
    <property type="match status" value="1"/>
</dbReference>